<dbReference type="EMBL" id="CM009300">
    <property type="protein sequence ID" value="KAI9385329.1"/>
    <property type="molecule type" value="Genomic_DNA"/>
</dbReference>
<name>A0ACC0S7E3_POPTR</name>
<gene>
    <name evidence="1" type="ORF">POPTR_011G053612v4</name>
</gene>
<sequence>MKEPKSWQTCQVGASASSIESLLFHDITSQQQQLKTTERERESVQVLHLKRELWPLSLHKTVCAAQHLLSFNSSKMRIGFTSFLHFSHIAVALDTGRCVSTSMCACITRFESLSDRLP</sequence>
<comment type="caution">
    <text evidence="1">The sequence shown here is derived from an EMBL/GenBank/DDBJ whole genome shotgun (WGS) entry which is preliminary data.</text>
</comment>
<evidence type="ECO:0000313" key="1">
    <source>
        <dbReference type="EMBL" id="KAI9385329.1"/>
    </source>
</evidence>
<proteinExistence type="predicted"/>
<organism evidence="1 2">
    <name type="scientific">Populus trichocarpa</name>
    <name type="common">Western balsam poplar</name>
    <name type="synonym">Populus balsamifera subsp. trichocarpa</name>
    <dbReference type="NCBI Taxonomy" id="3694"/>
    <lineage>
        <taxon>Eukaryota</taxon>
        <taxon>Viridiplantae</taxon>
        <taxon>Streptophyta</taxon>
        <taxon>Embryophyta</taxon>
        <taxon>Tracheophyta</taxon>
        <taxon>Spermatophyta</taxon>
        <taxon>Magnoliopsida</taxon>
        <taxon>eudicotyledons</taxon>
        <taxon>Gunneridae</taxon>
        <taxon>Pentapetalae</taxon>
        <taxon>rosids</taxon>
        <taxon>fabids</taxon>
        <taxon>Malpighiales</taxon>
        <taxon>Salicaceae</taxon>
        <taxon>Saliceae</taxon>
        <taxon>Populus</taxon>
    </lineage>
</organism>
<accession>A0ACC0S7E3</accession>
<evidence type="ECO:0000313" key="2">
    <source>
        <dbReference type="Proteomes" id="UP000006729"/>
    </source>
</evidence>
<protein>
    <submittedName>
        <fullName evidence="1">Uncharacterized protein</fullName>
    </submittedName>
</protein>
<dbReference type="Proteomes" id="UP000006729">
    <property type="component" value="Chromosome 11"/>
</dbReference>
<reference evidence="1 2" key="1">
    <citation type="journal article" date="2006" name="Science">
        <title>The genome of black cottonwood, Populus trichocarpa (Torr. &amp; Gray).</title>
        <authorList>
            <person name="Tuskan G.A."/>
            <person name="Difazio S."/>
            <person name="Jansson S."/>
            <person name="Bohlmann J."/>
            <person name="Grigoriev I."/>
            <person name="Hellsten U."/>
            <person name="Putnam N."/>
            <person name="Ralph S."/>
            <person name="Rombauts S."/>
            <person name="Salamov A."/>
            <person name="Schein J."/>
            <person name="Sterck L."/>
            <person name="Aerts A."/>
            <person name="Bhalerao R.R."/>
            <person name="Bhalerao R.P."/>
            <person name="Blaudez D."/>
            <person name="Boerjan W."/>
            <person name="Brun A."/>
            <person name="Brunner A."/>
            <person name="Busov V."/>
            <person name="Campbell M."/>
            <person name="Carlson J."/>
            <person name="Chalot M."/>
            <person name="Chapman J."/>
            <person name="Chen G.L."/>
            <person name="Cooper D."/>
            <person name="Coutinho P.M."/>
            <person name="Couturier J."/>
            <person name="Covert S."/>
            <person name="Cronk Q."/>
            <person name="Cunningham R."/>
            <person name="Davis J."/>
            <person name="Degroeve S."/>
            <person name="Dejardin A."/>
            <person name="Depamphilis C."/>
            <person name="Detter J."/>
            <person name="Dirks B."/>
            <person name="Dubchak I."/>
            <person name="Duplessis S."/>
            <person name="Ehlting J."/>
            <person name="Ellis B."/>
            <person name="Gendler K."/>
            <person name="Goodstein D."/>
            <person name="Gribskov M."/>
            <person name="Grimwood J."/>
            <person name="Groover A."/>
            <person name="Gunter L."/>
            <person name="Hamberger B."/>
            <person name="Heinze B."/>
            <person name="Helariutta Y."/>
            <person name="Henrissat B."/>
            <person name="Holligan D."/>
            <person name="Holt R."/>
            <person name="Huang W."/>
            <person name="Islam-Faridi N."/>
            <person name="Jones S."/>
            <person name="Jones-Rhoades M."/>
            <person name="Jorgensen R."/>
            <person name="Joshi C."/>
            <person name="Kangasjarvi J."/>
            <person name="Karlsson J."/>
            <person name="Kelleher C."/>
            <person name="Kirkpatrick R."/>
            <person name="Kirst M."/>
            <person name="Kohler A."/>
            <person name="Kalluri U."/>
            <person name="Larimer F."/>
            <person name="Leebens-Mack J."/>
            <person name="Leple J.C."/>
            <person name="Locascio P."/>
            <person name="Lou Y."/>
            <person name="Lucas S."/>
            <person name="Martin F."/>
            <person name="Montanini B."/>
            <person name="Napoli C."/>
            <person name="Nelson D.R."/>
            <person name="Nelson C."/>
            <person name="Nieminen K."/>
            <person name="Nilsson O."/>
            <person name="Pereda V."/>
            <person name="Peter G."/>
            <person name="Philippe R."/>
            <person name="Pilate G."/>
            <person name="Poliakov A."/>
            <person name="Razumovskaya J."/>
            <person name="Richardson P."/>
            <person name="Rinaldi C."/>
            <person name="Ritland K."/>
            <person name="Rouze P."/>
            <person name="Ryaboy D."/>
            <person name="Schmutz J."/>
            <person name="Schrader J."/>
            <person name="Segerman B."/>
            <person name="Shin H."/>
            <person name="Siddiqui A."/>
            <person name="Sterky F."/>
            <person name="Terry A."/>
            <person name="Tsai C.J."/>
            <person name="Uberbacher E."/>
            <person name="Unneberg P."/>
            <person name="Vahala J."/>
            <person name="Wall K."/>
            <person name="Wessler S."/>
            <person name="Yang G."/>
            <person name="Yin T."/>
            <person name="Douglas C."/>
            <person name="Marra M."/>
            <person name="Sandberg G."/>
            <person name="Van de Peer Y."/>
            <person name="Rokhsar D."/>
        </authorList>
    </citation>
    <scope>NUCLEOTIDE SEQUENCE [LARGE SCALE GENOMIC DNA]</scope>
    <source>
        <strain evidence="2">cv. Nisqually</strain>
    </source>
</reference>
<keyword evidence="2" id="KW-1185">Reference proteome</keyword>